<dbReference type="Gene3D" id="1.10.10.10">
    <property type="entry name" value="Winged helix-like DNA-binding domain superfamily/Winged helix DNA-binding domain"/>
    <property type="match status" value="1"/>
</dbReference>
<dbReference type="AlphaFoldDB" id="A0A0M7A8N4"/>
<reference evidence="7" key="1">
    <citation type="submission" date="2015-07" db="EMBL/GenBank/DDBJ databases">
        <authorList>
            <person name="Rodrigo-Torres Lidia"/>
            <person name="Arahal R.David."/>
        </authorList>
    </citation>
    <scope>NUCLEOTIDE SEQUENCE [LARGE SCALE GENOMIC DNA]</scope>
    <source>
        <strain evidence="7">CECT 5096</strain>
    </source>
</reference>
<dbReference type="RefSeq" id="WP_055112906.1">
    <property type="nucleotide sequence ID" value="NZ_CXWA01000001.1"/>
</dbReference>
<evidence type="ECO:0000259" key="5">
    <source>
        <dbReference type="PROSITE" id="PS50931"/>
    </source>
</evidence>
<evidence type="ECO:0000313" key="7">
    <source>
        <dbReference type="Proteomes" id="UP000049983"/>
    </source>
</evidence>
<evidence type="ECO:0000256" key="1">
    <source>
        <dbReference type="ARBA" id="ARBA00009437"/>
    </source>
</evidence>
<gene>
    <name evidence="6" type="primary">gltC_1</name>
    <name evidence="6" type="ORF">LA5096_02366</name>
</gene>
<dbReference type="FunFam" id="1.10.10.10:FF:000001">
    <property type="entry name" value="LysR family transcriptional regulator"/>
    <property type="match status" value="1"/>
</dbReference>
<proteinExistence type="inferred from homology"/>
<evidence type="ECO:0000256" key="2">
    <source>
        <dbReference type="ARBA" id="ARBA00023015"/>
    </source>
</evidence>
<evidence type="ECO:0000313" key="6">
    <source>
        <dbReference type="EMBL" id="CTQ70093.1"/>
    </source>
</evidence>
<name>A0A0M7A8N4_9HYPH</name>
<sequence>MKLIQLQYFCSIVDQGGFIAASRDLNVAQPALSRQVSDLENELCCQLLVRGPSGTSVTDAGQKFYNHAREILEKIDTARSDMQLKSELLTGDVIIALPVGLAAQLAALIVQQVARQYPGISVKLEDGLGYQAGQSLEAGKADFGILANVGNLQNVTFDPVLEENLFFFKKREEHEPVTTDIDLIDLQAVPLVMPNRKVHVRRNLENMMIKIGGRLNICYEQQSLLTIRSMVKAGIGATVMNWPSMSDLWFSGDVDARRICKPSLSRTVCLAVPNFRQLSNSAQVTYEIVRKILASEVANGNWKSGKILENRAMNADGF</sequence>
<dbReference type="Pfam" id="PF00126">
    <property type="entry name" value="HTH_1"/>
    <property type="match status" value="1"/>
</dbReference>
<dbReference type="InterPro" id="IPR000847">
    <property type="entry name" value="LysR_HTH_N"/>
</dbReference>
<dbReference type="PROSITE" id="PS50931">
    <property type="entry name" value="HTH_LYSR"/>
    <property type="match status" value="1"/>
</dbReference>
<dbReference type="PANTHER" id="PTHR30419">
    <property type="entry name" value="HTH-TYPE TRANSCRIPTIONAL REGULATOR YBHD"/>
    <property type="match status" value="1"/>
</dbReference>
<keyword evidence="7" id="KW-1185">Reference proteome</keyword>
<dbReference type="GO" id="GO:0003700">
    <property type="term" value="F:DNA-binding transcription factor activity"/>
    <property type="evidence" value="ECO:0007669"/>
    <property type="project" value="InterPro"/>
</dbReference>
<dbReference type="Proteomes" id="UP000049983">
    <property type="component" value="Unassembled WGS sequence"/>
</dbReference>
<dbReference type="InterPro" id="IPR005119">
    <property type="entry name" value="LysR_subst-bd"/>
</dbReference>
<dbReference type="GeneID" id="97669756"/>
<keyword evidence="3" id="KW-0238">DNA-binding</keyword>
<dbReference type="InterPro" id="IPR050950">
    <property type="entry name" value="HTH-type_LysR_regulators"/>
</dbReference>
<dbReference type="InterPro" id="IPR036388">
    <property type="entry name" value="WH-like_DNA-bd_sf"/>
</dbReference>
<dbReference type="InterPro" id="IPR036390">
    <property type="entry name" value="WH_DNA-bd_sf"/>
</dbReference>
<dbReference type="STRING" id="311410.LA5095_01111"/>
<feature type="domain" description="HTH lysR-type" evidence="5">
    <location>
        <begin position="1"/>
        <end position="58"/>
    </location>
</feature>
<dbReference type="PRINTS" id="PR00039">
    <property type="entry name" value="HTHLYSR"/>
</dbReference>
<evidence type="ECO:0000256" key="4">
    <source>
        <dbReference type="ARBA" id="ARBA00023163"/>
    </source>
</evidence>
<dbReference type="OrthoDB" id="8479357at2"/>
<accession>A0A0M7A8N4</accession>
<dbReference type="GO" id="GO:0003677">
    <property type="term" value="F:DNA binding"/>
    <property type="evidence" value="ECO:0007669"/>
    <property type="project" value="UniProtKB-KW"/>
</dbReference>
<dbReference type="Pfam" id="PF03466">
    <property type="entry name" value="LysR_substrate"/>
    <property type="match status" value="1"/>
</dbReference>
<protein>
    <submittedName>
        <fullName evidence="6">HTH-type transcriptional regulator GltC</fullName>
    </submittedName>
</protein>
<evidence type="ECO:0000256" key="3">
    <source>
        <dbReference type="ARBA" id="ARBA00023125"/>
    </source>
</evidence>
<dbReference type="SUPFAM" id="SSF46785">
    <property type="entry name" value="Winged helix' DNA-binding domain"/>
    <property type="match status" value="1"/>
</dbReference>
<dbReference type="SUPFAM" id="SSF53850">
    <property type="entry name" value="Periplasmic binding protein-like II"/>
    <property type="match status" value="1"/>
</dbReference>
<keyword evidence="2" id="KW-0805">Transcription regulation</keyword>
<dbReference type="GO" id="GO:0005829">
    <property type="term" value="C:cytosol"/>
    <property type="evidence" value="ECO:0007669"/>
    <property type="project" value="TreeGrafter"/>
</dbReference>
<dbReference type="PANTHER" id="PTHR30419:SF28">
    <property type="entry name" value="HTH-TYPE TRANSCRIPTIONAL REGULATOR BSDA"/>
    <property type="match status" value="1"/>
</dbReference>
<dbReference type="Gene3D" id="3.40.190.290">
    <property type="match status" value="1"/>
</dbReference>
<dbReference type="EMBL" id="CXWC01000010">
    <property type="protein sequence ID" value="CTQ70093.1"/>
    <property type="molecule type" value="Genomic_DNA"/>
</dbReference>
<organism evidence="6 7">
    <name type="scientific">Roseibium album</name>
    <dbReference type="NCBI Taxonomy" id="311410"/>
    <lineage>
        <taxon>Bacteria</taxon>
        <taxon>Pseudomonadati</taxon>
        <taxon>Pseudomonadota</taxon>
        <taxon>Alphaproteobacteria</taxon>
        <taxon>Hyphomicrobiales</taxon>
        <taxon>Stappiaceae</taxon>
        <taxon>Roseibium</taxon>
    </lineage>
</organism>
<comment type="similarity">
    <text evidence="1">Belongs to the LysR transcriptional regulatory family.</text>
</comment>
<keyword evidence="4" id="KW-0804">Transcription</keyword>